<organism evidence="5 6">
    <name type="scientific">Linum tenue</name>
    <dbReference type="NCBI Taxonomy" id="586396"/>
    <lineage>
        <taxon>Eukaryota</taxon>
        <taxon>Viridiplantae</taxon>
        <taxon>Streptophyta</taxon>
        <taxon>Embryophyta</taxon>
        <taxon>Tracheophyta</taxon>
        <taxon>Spermatophyta</taxon>
        <taxon>Magnoliopsida</taxon>
        <taxon>eudicotyledons</taxon>
        <taxon>Gunneridae</taxon>
        <taxon>Pentapetalae</taxon>
        <taxon>rosids</taxon>
        <taxon>fabids</taxon>
        <taxon>Malpighiales</taxon>
        <taxon>Linaceae</taxon>
        <taxon>Linum</taxon>
    </lineage>
</organism>
<dbReference type="Gene3D" id="3.30.410.40">
    <property type="match status" value="1"/>
</dbReference>
<dbReference type="InterPro" id="IPR051871">
    <property type="entry name" value="GMC_Oxidoreductase-Related"/>
</dbReference>
<reference evidence="5" key="1">
    <citation type="submission" date="2022-08" db="EMBL/GenBank/DDBJ databases">
        <authorList>
            <person name="Gutierrez-Valencia J."/>
        </authorList>
    </citation>
    <scope>NUCLEOTIDE SEQUENCE</scope>
</reference>
<dbReference type="Gene3D" id="3.50.50.60">
    <property type="entry name" value="FAD/NAD(P)-binding domain"/>
    <property type="match status" value="1"/>
</dbReference>
<feature type="region of interest" description="Disordered" evidence="4">
    <location>
        <begin position="1"/>
        <end position="43"/>
    </location>
</feature>
<comment type="caution">
    <text evidence="5">The sequence shown here is derived from an EMBL/GenBank/DDBJ whole genome shotgun (WGS) entry which is preliminary data.</text>
</comment>
<keyword evidence="6" id="KW-1185">Reference proteome</keyword>
<keyword evidence="3" id="KW-0274">FAD</keyword>
<evidence type="ECO:0000313" key="6">
    <source>
        <dbReference type="Proteomes" id="UP001154282"/>
    </source>
</evidence>
<feature type="compositionally biased region" description="Polar residues" evidence="4">
    <location>
        <begin position="24"/>
        <end position="43"/>
    </location>
</feature>
<dbReference type="Proteomes" id="UP001154282">
    <property type="component" value="Unassembled WGS sequence"/>
</dbReference>
<dbReference type="PANTHER" id="PTHR45968:SF31">
    <property type="entry name" value="GLUCOSE-METHANOL-CHOLINE (GMC) OXIDOREDUCTASE FAMILY PROTEIN"/>
    <property type="match status" value="1"/>
</dbReference>
<dbReference type="AlphaFoldDB" id="A0AAV0P040"/>
<gene>
    <name evidence="5" type="ORF">LITE_LOCUS36209</name>
</gene>
<evidence type="ECO:0000313" key="5">
    <source>
        <dbReference type="EMBL" id="CAI0464503.1"/>
    </source>
</evidence>
<comment type="cofactor">
    <cofactor evidence="1">
        <name>FAD</name>
        <dbReference type="ChEBI" id="CHEBI:57692"/>
    </cofactor>
</comment>
<evidence type="ECO:0000256" key="1">
    <source>
        <dbReference type="ARBA" id="ARBA00001974"/>
    </source>
</evidence>
<dbReference type="PANTHER" id="PTHR45968">
    <property type="entry name" value="OSJNBA0019K04.7 PROTEIN"/>
    <property type="match status" value="1"/>
</dbReference>
<evidence type="ECO:0000256" key="3">
    <source>
        <dbReference type="ARBA" id="ARBA00022827"/>
    </source>
</evidence>
<evidence type="ECO:0000256" key="4">
    <source>
        <dbReference type="SAM" id="MobiDB-lite"/>
    </source>
</evidence>
<sequence length="113" mass="12593">MIREINVVTSGNPLKEKRGVGRRTGTSTWATPRAPSDTSPHSASQIFISEDGVYNTRGRVLGGGSAINAGFYSHAEPEFVRDARWDEDLVRQSYDLVESKVAFGPQVKQWQRR</sequence>
<name>A0AAV0P040_9ROSI</name>
<dbReference type="EMBL" id="CAMGYJ010000008">
    <property type="protein sequence ID" value="CAI0464503.1"/>
    <property type="molecule type" value="Genomic_DNA"/>
</dbReference>
<protein>
    <recommendedName>
        <fullName evidence="7">Glucose-methanol-choline oxidoreductase N-terminal domain-containing protein</fullName>
    </recommendedName>
</protein>
<evidence type="ECO:0008006" key="7">
    <source>
        <dbReference type="Google" id="ProtNLM"/>
    </source>
</evidence>
<evidence type="ECO:0000256" key="2">
    <source>
        <dbReference type="ARBA" id="ARBA00022630"/>
    </source>
</evidence>
<accession>A0AAV0P040</accession>
<dbReference type="InterPro" id="IPR036188">
    <property type="entry name" value="FAD/NAD-bd_sf"/>
</dbReference>
<proteinExistence type="predicted"/>
<keyword evidence="2" id="KW-0285">Flavoprotein</keyword>